<organism evidence="1 2">
    <name type="scientific">Purpureocillium lilacinum</name>
    <name type="common">Paecilomyces lilacinus</name>
    <dbReference type="NCBI Taxonomy" id="33203"/>
    <lineage>
        <taxon>Eukaryota</taxon>
        <taxon>Fungi</taxon>
        <taxon>Dikarya</taxon>
        <taxon>Ascomycota</taxon>
        <taxon>Pezizomycotina</taxon>
        <taxon>Sordariomycetes</taxon>
        <taxon>Hypocreomycetidae</taxon>
        <taxon>Hypocreales</taxon>
        <taxon>Ophiocordycipitaceae</taxon>
        <taxon>Purpureocillium</taxon>
    </lineage>
</organism>
<accession>A0A2U3ECQ1</accession>
<dbReference type="EMBL" id="LCWV01000006">
    <property type="protein sequence ID" value="PWI72262.1"/>
    <property type="molecule type" value="Genomic_DNA"/>
</dbReference>
<reference evidence="1 2" key="1">
    <citation type="journal article" date="2016" name="Front. Microbiol.">
        <title>Genome and transcriptome sequences reveal the specific parasitism of the nematophagous Purpureocillium lilacinum 36-1.</title>
        <authorList>
            <person name="Xie J."/>
            <person name="Li S."/>
            <person name="Mo C."/>
            <person name="Xiao X."/>
            <person name="Peng D."/>
            <person name="Wang G."/>
            <person name="Xiao Y."/>
        </authorList>
    </citation>
    <scope>NUCLEOTIDE SEQUENCE [LARGE SCALE GENOMIC DNA]</scope>
    <source>
        <strain evidence="1 2">36-1</strain>
    </source>
</reference>
<proteinExistence type="predicted"/>
<comment type="caution">
    <text evidence="1">The sequence shown here is derived from an EMBL/GenBank/DDBJ whole genome shotgun (WGS) entry which is preliminary data.</text>
</comment>
<protein>
    <submittedName>
        <fullName evidence="1">Uncharacterized protein</fullName>
    </submittedName>
</protein>
<evidence type="ECO:0000313" key="2">
    <source>
        <dbReference type="Proteomes" id="UP000245956"/>
    </source>
</evidence>
<evidence type="ECO:0000313" key="1">
    <source>
        <dbReference type="EMBL" id="PWI72262.1"/>
    </source>
</evidence>
<dbReference type="AlphaFoldDB" id="A0A2U3ECQ1"/>
<dbReference type="Proteomes" id="UP000245956">
    <property type="component" value="Unassembled WGS sequence"/>
</dbReference>
<name>A0A2U3ECQ1_PURLI</name>
<sequence length="144" mass="16195">MKTYINTLALACKLAIGADAKAEKLPITDEKWVCAIYAKHAMGTFQELPEISCTLFDEGPGFHCSLTKTHLAYAKTLPELCYFPQGIVPECIRAYEHCELKHLQARDGTSAPDPRLFKKCVKDELEEFHGSLNQSKDDLPKKKH</sequence>
<gene>
    <name evidence="1" type="ORF">PCL_10885</name>
</gene>